<accession>A0ABU7KK78</accession>
<evidence type="ECO:0008006" key="3">
    <source>
        <dbReference type="Google" id="ProtNLM"/>
    </source>
</evidence>
<organism evidence="1 2">
    <name type="scientific">Nocardiopsis tropica</name>
    <dbReference type="NCBI Taxonomy" id="109330"/>
    <lineage>
        <taxon>Bacteria</taxon>
        <taxon>Bacillati</taxon>
        <taxon>Actinomycetota</taxon>
        <taxon>Actinomycetes</taxon>
        <taxon>Streptosporangiales</taxon>
        <taxon>Nocardiopsidaceae</taxon>
        <taxon>Nocardiopsis</taxon>
    </lineage>
</organism>
<protein>
    <recommendedName>
        <fullName evidence="3">DUF2933 domain-containing protein</fullName>
    </recommendedName>
</protein>
<comment type="caution">
    <text evidence="1">The sequence shown here is derived from an EMBL/GenBank/DDBJ whole genome shotgun (WGS) entry which is preliminary data.</text>
</comment>
<dbReference type="EMBL" id="JAUUCC010000006">
    <property type="protein sequence ID" value="MEE2049681.1"/>
    <property type="molecule type" value="Genomic_DNA"/>
</dbReference>
<dbReference type="Proteomes" id="UP001348641">
    <property type="component" value="Unassembled WGS sequence"/>
</dbReference>
<evidence type="ECO:0000313" key="2">
    <source>
        <dbReference type="Proteomes" id="UP001348641"/>
    </source>
</evidence>
<dbReference type="RefSeq" id="WP_330156943.1">
    <property type="nucleotide sequence ID" value="NZ_JAUUCC010000006.1"/>
</dbReference>
<name>A0ABU7KK78_9ACTN</name>
<gene>
    <name evidence="1" type="ORF">Q8A49_04150</name>
</gene>
<proteinExistence type="predicted"/>
<reference evidence="1 2" key="1">
    <citation type="submission" date="2023-07" db="EMBL/GenBank/DDBJ databases">
        <authorList>
            <person name="Girao M."/>
            <person name="Carvalho M.F."/>
        </authorList>
    </citation>
    <scope>NUCLEOTIDE SEQUENCE [LARGE SCALE GENOMIC DNA]</scope>
    <source>
        <strain evidence="1 2">66/93</strain>
    </source>
</reference>
<sequence>MLYILALLACPVGMGAMMWMMMRRPSGGQAPQQSRPGAQEQELAQLRAEIQDLRTENSRTSAPEGR</sequence>
<evidence type="ECO:0000313" key="1">
    <source>
        <dbReference type="EMBL" id="MEE2049681.1"/>
    </source>
</evidence>